<keyword evidence="7" id="KW-0804">Transcription</keyword>
<dbReference type="Gene3D" id="3.30.50.10">
    <property type="entry name" value="Erythroid Transcription Factor GATA-1, subunit A"/>
    <property type="match status" value="1"/>
</dbReference>
<keyword evidence="2" id="KW-0479">Metal-binding</keyword>
<keyword evidence="4" id="KW-0862">Zinc</keyword>
<evidence type="ECO:0000256" key="9">
    <source>
        <dbReference type="ARBA" id="ARBA00023242"/>
    </source>
</evidence>
<keyword evidence="8" id="KW-0675">Receptor</keyword>
<dbReference type="PRINTS" id="PR00398">
    <property type="entry name" value="STRDHORMONER"/>
</dbReference>
<evidence type="ECO:0000256" key="5">
    <source>
        <dbReference type="ARBA" id="ARBA00023015"/>
    </source>
</evidence>
<evidence type="ECO:0000256" key="4">
    <source>
        <dbReference type="ARBA" id="ARBA00022833"/>
    </source>
</evidence>
<evidence type="ECO:0000256" key="6">
    <source>
        <dbReference type="ARBA" id="ARBA00023125"/>
    </source>
</evidence>
<dbReference type="SUPFAM" id="SSF57716">
    <property type="entry name" value="Glucocorticoid receptor-like (DNA-binding domain)"/>
    <property type="match status" value="1"/>
</dbReference>
<dbReference type="Pfam" id="PF00105">
    <property type="entry name" value="zf-C4"/>
    <property type="match status" value="1"/>
</dbReference>
<dbReference type="InterPro" id="IPR001628">
    <property type="entry name" value="Znf_hrmn_rcpt"/>
</dbReference>
<keyword evidence="3" id="KW-0863">Zinc-finger</keyword>
<sequence>LPSSTSKDLCLVCQDVSTGYHYGVPSCNGWLVYLCFYCFYRLITHFALLHKILISIQQNRDPIGYTKRTRRYRPFKNSPASTEYSLYPQYSSPLNGNSIEKPNEDRLLDDLSEIEKKCTAIRNSKVVFERSLIDLILSPCTLQHSAFIESLTEHRHSYSSLRQATSYDYQYWHERDWIVMVEWAKAIPVYEALPVPDKLALLRNSAITFPSLQQCFYSPDQGLDTIVFPNGAFYDRTPEPHRPFLFQKRKYRILDQLLRPMRKLNLDVSEFSAFKAIFFLNPDADDLSPIVKEAISDCRSSITNALYRYMAQRKGVEEAADRLSRLLLMGTVLATMAVEMKEAIVMADFFNQVQFSSFAKQIFFGIQNEDNHFK</sequence>
<dbReference type="InterPro" id="IPR000536">
    <property type="entry name" value="Nucl_hrmn_rcpt_lig-bd"/>
</dbReference>
<keyword evidence="5" id="KW-0805">Transcription regulation</keyword>
<feature type="domain" description="NR LBD" evidence="10">
    <location>
        <begin position="131"/>
        <end position="366"/>
    </location>
</feature>
<dbReference type="SUPFAM" id="SSF48508">
    <property type="entry name" value="Nuclear receptor ligand-binding domain"/>
    <property type="match status" value="1"/>
</dbReference>
<dbReference type="GO" id="GO:0043565">
    <property type="term" value="F:sequence-specific DNA binding"/>
    <property type="evidence" value="ECO:0007669"/>
    <property type="project" value="InterPro"/>
</dbReference>
<keyword evidence="9" id="KW-0539">Nucleus</keyword>
<dbReference type="InterPro" id="IPR001723">
    <property type="entry name" value="Nuclear_hrmn_rcpt"/>
</dbReference>
<evidence type="ECO:0000256" key="8">
    <source>
        <dbReference type="ARBA" id="ARBA00023170"/>
    </source>
</evidence>
<evidence type="ECO:0000256" key="3">
    <source>
        <dbReference type="ARBA" id="ARBA00022771"/>
    </source>
</evidence>
<accession>A0A0M3K103</accession>
<dbReference type="SMART" id="SM00430">
    <property type="entry name" value="HOLI"/>
    <property type="match status" value="1"/>
</dbReference>
<proteinExistence type="inferred from homology"/>
<dbReference type="GO" id="GO:0008270">
    <property type="term" value="F:zinc ion binding"/>
    <property type="evidence" value="ECO:0007669"/>
    <property type="project" value="UniProtKB-KW"/>
</dbReference>
<evidence type="ECO:0000256" key="7">
    <source>
        <dbReference type="ARBA" id="ARBA00023163"/>
    </source>
</evidence>
<dbReference type="Gene3D" id="1.10.565.10">
    <property type="entry name" value="Retinoid X Receptor"/>
    <property type="match status" value="1"/>
</dbReference>
<dbReference type="Pfam" id="PF00104">
    <property type="entry name" value="Hormone_recep"/>
    <property type="match status" value="1"/>
</dbReference>
<dbReference type="InterPro" id="IPR050274">
    <property type="entry name" value="Nuclear_hormone_rcpt_NR2"/>
</dbReference>
<evidence type="ECO:0000256" key="2">
    <source>
        <dbReference type="ARBA" id="ARBA00022723"/>
    </source>
</evidence>
<evidence type="ECO:0000256" key="1">
    <source>
        <dbReference type="ARBA" id="ARBA00005993"/>
    </source>
</evidence>
<dbReference type="CDD" id="cd06157">
    <property type="entry name" value="NR_LBD"/>
    <property type="match status" value="1"/>
</dbReference>
<dbReference type="WBParaSite" id="ASIM_0001452601-mRNA-1">
    <property type="protein sequence ID" value="ASIM_0001452601-mRNA-1"/>
    <property type="gene ID" value="ASIM_0001452601"/>
</dbReference>
<dbReference type="AlphaFoldDB" id="A0A0M3K103"/>
<protein>
    <submittedName>
        <fullName evidence="11">Nuclear hormone receptor family member nhr-10 (inferred by orthology to a C. elegans protein)</fullName>
    </submittedName>
</protein>
<evidence type="ECO:0000313" key="11">
    <source>
        <dbReference type="WBParaSite" id="ASIM_0001452601-mRNA-1"/>
    </source>
</evidence>
<dbReference type="PROSITE" id="PS51843">
    <property type="entry name" value="NR_LBD"/>
    <property type="match status" value="1"/>
</dbReference>
<keyword evidence="6" id="KW-0238">DNA-binding</keyword>
<reference evidence="11" key="1">
    <citation type="submission" date="2017-02" db="UniProtKB">
        <authorList>
            <consortium name="WormBaseParasite"/>
        </authorList>
    </citation>
    <scope>IDENTIFICATION</scope>
</reference>
<dbReference type="InterPro" id="IPR035500">
    <property type="entry name" value="NHR-like_dom_sf"/>
</dbReference>
<dbReference type="GO" id="GO:0003700">
    <property type="term" value="F:DNA-binding transcription factor activity"/>
    <property type="evidence" value="ECO:0007669"/>
    <property type="project" value="InterPro"/>
</dbReference>
<name>A0A0M3K103_ANISI</name>
<dbReference type="PANTHER" id="PTHR24083">
    <property type="entry name" value="NUCLEAR HORMONE RECEPTOR"/>
    <property type="match status" value="1"/>
</dbReference>
<comment type="similarity">
    <text evidence="1">Belongs to the nuclear hormone receptor family.</text>
</comment>
<dbReference type="InterPro" id="IPR013088">
    <property type="entry name" value="Znf_NHR/GATA"/>
</dbReference>
<evidence type="ECO:0000259" key="10">
    <source>
        <dbReference type="PROSITE" id="PS51843"/>
    </source>
</evidence>
<organism evidence="11">
    <name type="scientific">Anisakis simplex</name>
    <name type="common">Herring worm</name>
    <dbReference type="NCBI Taxonomy" id="6269"/>
    <lineage>
        <taxon>Eukaryota</taxon>
        <taxon>Metazoa</taxon>
        <taxon>Ecdysozoa</taxon>
        <taxon>Nematoda</taxon>
        <taxon>Chromadorea</taxon>
        <taxon>Rhabditida</taxon>
        <taxon>Spirurina</taxon>
        <taxon>Ascaridomorpha</taxon>
        <taxon>Ascaridoidea</taxon>
        <taxon>Anisakidae</taxon>
        <taxon>Anisakis</taxon>
        <taxon>Anisakis simplex complex</taxon>
    </lineage>
</organism>